<dbReference type="PANTHER" id="PTHR43343">
    <property type="entry name" value="PEPTIDASE S12"/>
    <property type="match status" value="1"/>
</dbReference>
<dbReference type="InterPro" id="IPR051201">
    <property type="entry name" value="Chloro_Bact_Ser_Proteases"/>
</dbReference>
<keyword evidence="2" id="KW-0378">Hydrolase</keyword>
<name>A0ABY4S0B5_AQUTE</name>
<dbReference type="InterPro" id="IPR009003">
    <property type="entry name" value="Peptidase_S1_PA"/>
</dbReference>
<dbReference type="InterPro" id="IPR036034">
    <property type="entry name" value="PDZ_sf"/>
</dbReference>
<dbReference type="PROSITE" id="PS51257">
    <property type="entry name" value="PROKAR_LIPOPROTEIN"/>
    <property type="match status" value="1"/>
</dbReference>
<dbReference type="RefSeq" id="WP_250194478.1">
    <property type="nucleotide sequence ID" value="NZ_CP097635.1"/>
</dbReference>
<evidence type="ECO:0000256" key="1">
    <source>
        <dbReference type="ARBA" id="ARBA00022670"/>
    </source>
</evidence>
<dbReference type="SUPFAM" id="SSF50156">
    <property type="entry name" value="PDZ domain-like"/>
    <property type="match status" value="1"/>
</dbReference>
<dbReference type="InterPro" id="IPR001478">
    <property type="entry name" value="PDZ"/>
</dbReference>
<evidence type="ECO:0000313" key="5">
    <source>
        <dbReference type="Proteomes" id="UP001056201"/>
    </source>
</evidence>
<evidence type="ECO:0000256" key="2">
    <source>
        <dbReference type="ARBA" id="ARBA00022801"/>
    </source>
</evidence>
<dbReference type="Gene3D" id="2.30.42.10">
    <property type="match status" value="1"/>
</dbReference>
<gene>
    <name evidence="4" type="ORF">MW290_09775</name>
</gene>
<keyword evidence="1" id="KW-0645">Protease</keyword>
<dbReference type="InterPro" id="IPR001940">
    <property type="entry name" value="Peptidase_S1C"/>
</dbReference>
<reference evidence="4" key="1">
    <citation type="submission" date="2022-05" db="EMBL/GenBank/DDBJ databases">
        <title>An RpoN-dependent PEP-CTERM gene is involved in floc formation of an Aquincola tertiaricarbonis strain.</title>
        <authorList>
            <person name="Qiu D."/>
            <person name="Xia M."/>
        </authorList>
    </citation>
    <scope>NUCLEOTIDE SEQUENCE</scope>
    <source>
        <strain evidence="4">RN12</strain>
    </source>
</reference>
<accession>A0ABY4S0B5</accession>
<evidence type="ECO:0000313" key="4">
    <source>
        <dbReference type="EMBL" id="URI06214.1"/>
    </source>
</evidence>
<sequence length="364" mass="37508">MPVSRCHLPPGAAGRRAIAGGIVAVLVAVALAGCAAPGAAPPVQAWARGGAPASFAPALQRGLPWILGVYGTSPRAAAEDPDDLLDVRIGAGFFIDGQGHAVTAAHVVQDAQQVVVRLPDQRVLPATVQALDEEADIALLQLPAEAVPTGRQAGAAPPLGSAMRLRPGDWVLAVGEPYGLNRSVTAGVVGGTDRHFGDDHELLFIQSDLALNPGNSGGPLLDAAGDIVGLNLRTLAGMYGTPGVSLSVPIEIVLQVAAELRAGSSIRRPRLGAQFADLAPPMAWLRGWTQAQGALLVSVTGGSLAERIGLRAGDVVVAMNSRAVAHSADFARQLLAWRQPLGTRFLVRRGPQFHTLVVDSAALD</sequence>
<organism evidence="4 5">
    <name type="scientific">Aquincola tertiaricarbonis</name>
    <dbReference type="NCBI Taxonomy" id="391953"/>
    <lineage>
        <taxon>Bacteria</taxon>
        <taxon>Pseudomonadati</taxon>
        <taxon>Pseudomonadota</taxon>
        <taxon>Betaproteobacteria</taxon>
        <taxon>Burkholderiales</taxon>
        <taxon>Sphaerotilaceae</taxon>
        <taxon>Aquincola</taxon>
    </lineage>
</organism>
<dbReference type="PRINTS" id="PR00834">
    <property type="entry name" value="PROTEASES2C"/>
</dbReference>
<dbReference type="EMBL" id="CP097635">
    <property type="protein sequence ID" value="URI06214.1"/>
    <property type="molecule type" value="Genomic_DNA"/>
</dbReference>
<keyword evidence="5" id="KW-1185">Reference proteome</keyword>
<dbReference type="Pfam" id="PF13365">
    <property type="entry name" value="Trypsin_2"/>
    <property type="match status" value="1"/>
</dbReference>
<dbReference type="SUPFAM" id="SSF50494">
    <property type="entry name" value="Trypsin-like serine proteases"/>
    <property type="match status" value="1"/>
</dbReference>
<protein>
    <submittedName>
        <fullName evidence="4">Trypsin-like peptidase domain-containing protein</fullName>
    </submittedName>
</protein>
<evidence type="ECO:0000259" key="3">
    <source>
        <dbReference type="SMART" id="SM00228"/>
    </source>
</evidence>
<feature type="domain" description="PDZ" evidence="3">
    <location>
        <begin position="269"/>
        <end position="351"/>
    </location>
</feature>
<dbReference type="Proteomes" id="UP001056201">
    <property type="component" value="Chromosome 1"/>
</dbReference>
<dbReference type="Gene3D" id="2.40.10.120">
    <property type="match status" value="1"/>
</dbReference>
<proteinExistence type="predicted"/>
<dbReference type="PANTHER" id="PTHR43343:SF3">
    <property type="entry name" value="PROTEASE DO-LIKE 8, CHLOROPLASTIC"/>
    <property type="match status" value="1"/>
</dbReference>
<dbReference type="SMART" id="SM00228">
    <property type="entry name" value="PDZ"/>
    <property type="match status" value="1"/>
</dbReference>